<comment type="caution">
    <text evidence="2">The sequence shown here is derived from an EMBL/GenBank/DDBJ whole genome shotgun (WGS) entry which is preliminary data.</text>
</comment>
<dbReference type="AlphaFoldDB" id="A0A839Q178"/>
<dbReference type="SUPFAM" id="SSF110296">
    <property type="entry name" value="Oligoxyloglucan reducing end-specific cellobiohydrolase"/>
    <property type="match status" value="1"/>
</dbReference>
<dbReference type="EMBL" id="JACHVT010000003">
    <property type="protein sequence ID" value="MBB2986391.1"/>
    <property type="molecule type" value="Genomic_DNA"/>
</dbReference>
<evidence type="ECO:0000313" key="3">
    <source>
        <dbReference type="Proteomes" id="UP000590811"/>
    </source>
</evidence>
<dbReference type="InterPro" id="IPR015943">
    <property type="entry name" value="WD40/YVTN_repeat-like_dom_sf"/>
</dbReference>
<dbReference type="PANTHER" id="PTHR47199">
    <property type="entry name" value="PHOTOSYSTEM II STABILITY/ASSEMBLY FACTOR HCF136, CHLOROPLASTIC"/>
    <property type="match status" value="1"/>
</dbReference>
<protein>
    <submittedName>
        <fullName evidence="2">Photosystem II stability/assembly factor-like uncharacterized protein</fullName>
    </submittedName>
</protein>
<dbReference type="Gene3D" id="2.130.10.10">
    <property type="entry name" value="YVTN repeat-like/Quinoprotein amine dehydrogenase"/>
    <property type="match status" value="2"/>
</dbReference>
<proteinExistence type="predicted"/>
<dbReference type="RefSeq" id="WP_184509471.1">
    <property type="nucleotide sequence ID" value="NZ_JACHVT010000003.1"/>
</dbReference>
<feature type="signal peptide" evidence="1">
    <location>
        <begin position="1"/>
        <end position="23"/>
    </location>
</feature>
<name>A0A839Q178_9MICO</name>
<dbReference type="CDD" id="cd15482">
    <property type="entry name" value="Sialidase_non-viral"/>
    <property type="match status" value="1"/>
</dbReference>
<dbReference type="Proteomes" id="UP000590811">
    <property type="component" value="Unassembled WGS sequence"/>
</dbReference>
<evidence type="ECO:0000313" key="2">
    <source>
        <dbReference type="EMBL" id="MBB2986391.1"/>
    </source>
</evidence>
<sequence length="378" mass="38772">MTTLSRTLSVTAATAALVAGAAAASTASPAVSPTARPAVSSAASAPSSPSTAADTYSWSHSATGSEARFRGLAPVSKDVAWVSGTAGTVLRTTDGGSTWTDVSPVGLGTDELQFRDIEAFDARRAVILSIGEGTDSRILVTNDGGATWTETFRNRTPSAFYDCMAFTSPRDGVAMSDPVDGKFRLVKTTDGGRTWSQVSRTGMPDAKPGEFAFAASGTCLQEGAGQRMYLVSGGADPGRVFSSKDAGRTWTVADSPIPGGAAAGIFSIAYRGPRLGIIVGGDYLKPDEAADNAAFTRDGGKTWQKARSNPSGYRSGSDWVPGAYGTALAVGPSGSDVTTDGGRTWAPFDAGSFDSVECTDDGACWASGELGRVGILQH</sequence>
<gene>
    <name evidence="2" type="ORF">FHW14_001545</name>
</gene>
<organism evidence="2 3">
    <name type="scientific">Terracoccus luteus</name>
    <dbReference type="NCBI Taxonomy" id="53356"/>
    <lineage>
        <taxon>Bacteria</taxon>
        <taxon>Bacillati</taxon>
        <taxon>Actinomycetota</taxon>
        <taxon>Actinomycetes</taxon>
        <taxon>Micrococcales</taxon>
        <taxon>Intrasporangiaceae</taxon>
        <taxon>Terracoccus</taxon>
    </lineage>
</organism>
<feature type="chain" id="PRO_5038415664" evidence="1">
    <location>
        <begin position="24"/>
        <end position="378"/>
    </location>
</feature>
<reference evidence="2 3" key="1">
    <citation type="submission" date="2020-08" db="EMBL/GenBank/DDBJ databases">
        <title>Genomic Encyclopedia of Type Strains, Phase IV (KMG-V): Genome sequencing to study the core and pangenomes of soil and plant-associated prokaryotes.</title>
        <authorList>
            <person name="Whitman W."/>
        </authorList>
    </citation>
    <scope>NUCLEOTIDE SEQUENCE [LARGE SCALE GENOMIC DNA]</scope>
    <source>
        <strain evidence="2 3">B3ACCR2</strain>
    </source>
</reference>
<dbReference type="PANTHER" id="PTHR47199:SF2">
    <property type="entry name" value="PHOTOSYSTEM II STABILITY_ASSEMBLY FACTOR HCF136, CHLOROPLASTIC"/>
    <property type="match status" value="1"/>
</dbReference>
<keyword evidence="1" id="KW-0732">Signal</keyword>
<evidence type="ECO:0000256" key="1">
    <source>
        <dbReference type="SAM" id="SignalP"/>
    </source>
</evidence>
<accession>A0A839Q178</accession>